<keyword evidence="11" id="KW-1185">Reference proteome</keyword>
<dbReference type="Gene3D" id="3.10.20.320">
    <property type="entry name" value="Putative peptidoglycan bound protein (lpxtg motif)"/>
    <property type="match status" value="2"/>
</dbReference>
<dbReference type="PROSITE" id="PS50847">
    <property type="entry name" value="GRAM_POS_ANCHORING"/>
    <property type="match status" value="1"/>
</dbReference>
<keyword evidence="6" id="KW-0572">Peptidoglycan-anchor</keyword>
<dbReference type="Gene3D" id="3.80.10.10">
    <property type="entry name" value="Ribonuclease Inhibitor"/>
    <property type="match status" value="1"/>
</dbReference>
<keyword evidence="1" id="KW-0134">Cell wall</keyword>
<dbReference type="InterPro" id="IPR025875">
    <property type="entry name" value="Leu-rich_rpt_4"/>
</dbReference>
<dbReference type="Pfam" id="PF06458">
    <property type="entry name" value="MucBP"/>
    <property type="match status" value="2"/>
</dbReference>
<dbReference type="SUPFAM" id="SSF52058">
    <property type="entry name" value="L domain-like"/>
    <property type="match status" value="1"/>
</dbReference>
<dbReference type="Pfam" id="PF19258">
    <property type="entry name" value="KxYKxGKxW_sig"/>
    <property type="match status" value="1"/>
</dbReference>
<dbReference type="AlphaFoldDB" id="A0A0R2M3Z2"/>
<feature type="signal peptide" evidence="8">
    <location>
        <begin position="1"/>
        <end position="40"/>
    </location>
</feature>
<dbReference type="OrthoDB" id="2252290at2"/>
<evidence type="ECO:0000256" key="8">
    <source>
        <dbReference type="SAM" id="SignalP"/>
    </source>
</evidence>
<comment type="caution">
    <text evidence="10">The sequence shown here is derived from an EMBL/GenBank/DDBJ whole genome shotgun (WGS) entry which is preliminary data.</text>
</comment>
<evidence type="ECO:0000256" key="6">
    <source>
        <dbReference type="ARBA" id="ARBA00023088"/>
    </source>
</evidence>
<dbReference type="InterPro" id="IPR001611">
    <property type="entry name" value="Leu-rich_rpt"/>
</dbReference>
<keyword evidence="5" id="KW-0677">Repeat</keyword>
<sequence length="682" mass="72824">MKPLDNSKRHYKMYKQGKFWVFAGIVSATLAFGVPVTANAATDGPADQVPVAQKAPDSEQPEQPAAPVAKVDDGEENLPTGEEQNNPAPTVTADDKETNDDNDVDKDNQADHIVAPVKRVETTSKRTLRDYAPEPTAAPIADTPAPVAKADQSIDEWMPNKQLQLIVLYNIQQELPDLDLTSVDQITQDNIKQLTKLEAVGGNQTHKLDTYIDGKTAFSLEGLQYATGLTWINLKTTFGLGSSKYRGDIVDLSPLAHLTNLETLDVQHNRIQDLSPLETMTGLKEVYVNFNSIMDFSPVIGRAFTASAATFGDYNQVVVLPTIKIDPSNPTATLKVKVVTKNGESDALQIPGDVMVVNDSNYNDGQDDLFNIYYQGGTPTANADGSLTFNDIKAQEPGVTSYKNFRVTPLANKYYLTAKVQSKDNYNNFQIIQPYEMATAAAPVSVHYVDDKGATIHVDTQVNGMVGDAYTTSPLTIDGYKLKTTPENAAGTLAATAIDVTYVYTADAKPVTPVDPTPDAMGTVTIVSVDTDGNVLTQSVKSGKVGDTYNVAAPTITGYKVVGDTTANGTFTANNQTVIFTYAEVDNGGDAATVDPTTPAKPGKVPDNAGDKVADKPVAKPIVLKTHGQGAKITSHAPVKLAAKSANQATTLPQTGDKSVSPLAGLAVLIGSLGTLLFRKRN</sequence>
<dbReference type="RefSeq" id="WP_057877435.1">
    <property type="nucleotide sequence ID" value="NZ_JQCA01000004.1"/>
</dbReference>
<feature type="chain" id="PRO_5006420397" evidence="8">
    <location>
        <begin position="41"/>
        <end position="682"/>
    </location>
</feature>
<dbReference type="InterPro" id="IPR019931">
    <property type="entry name" value="LPXTG_anchor"/>
</dbReference>
<dbReference type="EMBL" id="JQCA01000004">
    <property type="protein sequence ID" value="KRO05507.1"/>
    <property type="molecule type" value="Genomic_DNA"/>
</dbReference>
<dbReference type="NCBIfam" id="TIGR01167">
    <property type="entry name" value="LPXTG_anchor"/>
    <property type="match status" value="1"/>
</dbReference>
<feature type="compositionally biased region" description="Basic and acidic residues" evidence="7">
    <location>
        <begin position="118"/>
        <end position="128"/>
    </location>
</feature>
<keyword evidence="2" id="KW-0964">Secreted</keyword>
<evidence type="ECO:0000256" key="1">
    <source>
        <dbReference type="ARBA" id="ARBA00022512"/>
    </source>
</evidence>
<feature type="region of interest" description="Disordered" evidence="7">
    <location>
        <begin position="45"/>
        <end position="128"/>
    </location>
</feature>
<gene>
    <name evidence="10" type="ORF">IV54_GL001771</name>
</gene>
<dbReference type="InterPro" id="IPR009459">
    <property type="entry name" value="MucBP_dom"/>
</dbReference>
<accession>A0A0R2M3Z2</accession>
<dbReference type="PROSITE" id="PS51450">
    <property type="entry name" value="LRR"/>
    <property type="match status" value="1"/>
</dbReference>
<proteinExistence type="predicted"/>
<evidence type="ECO:0000256" key="4">
    <source>
        <dbReference type="ARBA" id="ARBA00022729"/>
    </source>
</evidence>
<feature type="domain" description="Gram-positive cocci surface proteins LPxTG" evidence="9">
    <location>
        <begin position="652"/>
        <end position="682"/>
    </location>
</feature>
<organism evidence="10 11">
    <name type="scientific">Levilactobacillus paucivorans</name>
    <dbReference type="NCBI Taxonomy" id="616990"/>
    <lineage>
        <taxon>Bacteria</taxon>
        <taxon>Bacillati</taxon>
        <taxon>Bacillota</taxon>
        <taxon>Bacilli</taxon>
        <taxon>Lactobacillales</taxon>
        <taxon>Lactobacillaceae</taxon>
        <taxon>Levilactobacillus</taxon>
    </lineage>
</organism>
<evidence type="ECO:0000256" key="7">
    <source>
        <dbReference type="SAM" id="MobiDB-lite"/>
    </source>
</evidence>
<evidence type="ECO:0000313" key="10">
    <source>
        <dbReference type="EMBL" id="KRO05507.1"/>
    </source>
</evidence>
<evidence type="ECO:0000313" key="11">
    <source>
        <dbReference type="Proteomes" id="UP000051906"/>
    </source>
</evidence>
<dbReference type="NCBIfam" id="TIGR03715">
    <property type="entry name" value="KxYKxGKxW"/>
    <property type="match status" value="1"/>
</dbReference>
<evidence type="ECO:0000256" key="5">
    <source>
        <dbReference type="ARBA" id="ARBA00022737"/>
    </source>
</evidence>
<dbReference type="InterPro" id="IPR022263">
    <property type="entry name" value="KxYKxGKxW"/>
</dbReference>
<keyword evidence="4 8" id="KW-0732">Signal</keyword>
<keyword evidence="3" id="KW-0433">Leucine-rich repeat</keyword>
<dbReference type="InterPro" id="IPR032675">
    <property type="entry name" value="LRR_dom_sf"/>
</dbReference>
<evidence type="ECO:0000256" key="3">
    <source>
        <dbReference type="ARBA" id="ARBA00022614"/>
    </source>
</evidence>
<dbReference type="Pfam" id="PF00746">
    <property type="entry name" value="Gram_pos_anchor"/>
    <property type="match status" value="1"/>
</dbReference>
<dbReference type="Pfam" id="PF12799">
    <property type="entry name" value="LRR_4"/>
    <property type="match status" value="1"/>
</dbReference>
<dbReference type="SMART" id="SM00365">
    <property type="entry name" value="LRR_SD22"/>
    <property type="match status" value="1"/>
</dbReference>
<dbReference type="STRING" id="616990.IV54_GL001771"/>
<dbReference type="Proteomes" id="UP000051906">
    <property type="component" value="Unassembled WGS sequence"/>
</dbReference>
<dbReference type="PATRIC" id="fig|616990.3.peg.1879"/>
<reference evidence="10 11" key="1">
    <citation type="journal article" date="2015" name="Genome Announc.">
        <title>Expanding the biotechnology potential of lactobacilli through comparative genomics of 213 strains and associated genera.</title>
        <authorList>
            <person name="Sun Z."/>
            <person name="Harris H.M."/>
            <person name="McCann A."/>
            <person name="Guo C."/>
            <person name="Argimon S."/>
            <person name="Zhang W."/>
            <person name="Yang X."/>
            <person name="Jeffery I.B."/>
            <person name="Cooney J.C."/>
            <person name="Kagawa T.F."/>
            <person name="Liu W."/>
            <person name="Song Y."/>
            <person name="Salvetti E."/>
            <person name="Wrobel A."/>
            <person name="Rasinkangas P."/>
            <person name="Parkhill J."/>
            <person name="Rea M.C."/>
            <person name="O'Sullivan O."/>
            <person name="Ritari J."/>
            <person name="Douillard F.P."/>
            <person name="Paul Ross R."/>
            <person name="Yang R."/>
            <person name="Briner A.E."/>
            <person name="Felis G.E."/>
            <person name="de Vos W.M."/>
            <person name="Barrangou R."/>
            <person name="Klaenhammer T.R."/>
            <person name="Caufield P.W."/>
            <person name="Cui Y."/>
            <person name="Zhang H."/>
            <person name="O'Toole P.W."/>
        </authorList>
    </citation>
    <scope>NUCLEOTIDE SEQUENCE [LARGE SCALE GENOMIC DNA]</scope>
    <source>
        <strain evidence="10 11">DSM 22467</strain>
    </source>
</reference>
<evidence type="ECO:0000256" key="2">
    <source>
        <dbReference type="ARBA" id="ARBA00022525"/>
    </source>
</evidence>
<protein>
    <submittedName>
        <fullName evidence="10">Cell surface protein, gy family</fullName>
    </submittedName>
</protein>
<evidence type="ECO:0000259" key="9">
    <source>
        <dbReference type="PROSITE" id="PS50847"/>
    </source>
</evidence>
<name>A0A0R2M3Z2_9LACO</name>